<organism evidence="9 10">
    <name type="scientific">Limnobacter litoralis</name>
    <dbReference type="NCBI Taxonomy" id="481366"/>
    <lineage>
        <taxon>Bacteria</taxon>
        <taxon>Pseudomonadati</taxon>
        <taxon>Pseudomonadota</taxon>
        <taxon>Betaproteobacteria</taxon>
        <taxon>Burkholderiales</taxon>
        <taxon>Burkholderiaceae</taxon>
        <taxon>Limnobacter</taxon>
    </lineage>
</organism>
<dbReference type="InterPro" id="IPR005829">
    <property type="entry name" value="Sugar_transporter_CS"/>
</dbReference>
<dbReference type="InterPro" id="IPR020846">
    <property type="entry name" value="MFS_dom"/>
</dbReference>
<dbReference type="Pfam" id="PF07690">
    <property type="entry name" value="MFS_1"/>
    <property type="match status" value="1"/>
</dbReference>
<gene>
    <name evidence="9" type="ORF">GCM10007875_07060</name>
</gene>
<feature type="transmembrane region" description="Helical" evidence="7">
    <location>
        <begin position="163"/>
        <end position="183"/>
    </location>
</feature>
<feature type="transmembrane region" description="Helical" evidence="7">
    <location>
        <begin position="12"/>
        <end position="33"/>
    </location>
</feature>
<evidence type="ECO:0000313" key="10">
    <source>
        <dbReference type="Proteomes" id="UP001156664"/>
    </source>
</evidence>
<feature type="transmembrane region" description="Helical" evidence="7">
    <location>
        <begin position="371"/>
        <end position="389"/>
    </location>
</feature>
<dbReference type="InterPro" id="IPR050171">
    <property type="entry name" value="MFS_Transporters"/>
</dbReference>
<feature type="transmembrane region" description="Helical" evidence="7">
    <location>
        <begin position="247"/>
        <end position="267"/>
    </location>
</feature>
<proteinExistence type="predicted"/>
<keyword evidence="2" id="KW-0813">Transport</keyword>
<comment type="caution">
    <text evidence="9">The sequence shown here is derived from an EMBL/GenBank/DDBJ whole genome shotgun (WGS) entry which is preliminary data.</text>
</comment>
<evidence type="ECO:0000256" key="1">
    <source>
        <dbReference type="ARBA" id="ARBA00004651"/>
    </source>
</evidence>
<dbReference type="Proteomes" id="UP001156664">
    <property type="component" value="Unassembled WGS sequence"/>
</dbReference>
<keyword evidence="10" id="KW-1185">Reference proteome</keyword>
<dbReference type="Gene3D" id="1.20.1250.20">
    <property type="entry name" value="MFS general substrate transporter like domains"/>
    <property type="match status" value="1"/>
</dbReference>
<feature type="transmembrane region" description="Helical" evidence="7">
    <location>
        <begin position="100"/>
        <end position="121"/>
    </location>
</feature>
<dbReference type="PANTHER" id="PTHR23517">
    <property type="entry name" value="RESISTANCE PROTEIN MDTM, PUTATIVE-RELATED-RELATED"/>
    <property type="match status" value="1"/>
</dbReference>
<evidence type="ECO:0000256" key="7">
    <source>
        <dbReference type="SAM" id="Phobius"/>
    </source>
</evidence>
<comment type="subcellular location">
    <subcellularLocation>
        <location evidence="1">Cell membrane</location>
        <topology evidence="1">Multi-pass membrane protein</topology>
    </subcellularLocation>
</comment>
<dbReference type="EMBL" id="BSOJ01000006">
    <property type="protein sequence ID" value="GLR25618.1"/>
    <property type="molecule type" value="Genomic_DNA"/>
</dbReference>
<evidence type="ECO:0000256" key="3">
    <source>
        <dbReference type="ARBA" id="ARBA00022475"/>
    </source>
</evidence>
<dbReference type="CDD" id="cd17472">
    <property type="entry name" value="MFS_YajR_like"/>
    <property type="match status" value="1"/>
</dbReference>
<keyword evidence="3" id="KW-1003">Cell membrane</keyword>
<feature type="transmembrane region" description="Helical" evidence="7">
    <location>
        <begin position="45"/>
        <end position="64"/>
    </location>
</feature>
<keyword evidence="5 7" id="KW-1133">Transmembrane helix</keyword>
<feature type="transmembrane region" description="Helical" evidence="7">
    <location>
        <begin position="215"/>
        <end position="235"/>
    </location>
</feature>
<feature type="transmembrane region" description="Helical" evidence="7">
    <location>
        <begin position="337"/>
        <end position="359"/>
    </location>
</feature>
<dbReference type="PROSITE" id="PS50850">
    <property type="entry name" value="MFS"/>
    <property type="match status" value="1"/>
</dbReference>
<name>A0ABQ5YRR1_9BURK</name>
<evidence type="ECO:0000313" key="9">
    <source>
        <dbReference type="EMBL" id="GLR25618.1"/>
    </source>
</evidence>
<feature type="domain" description="Major facilitator superfamily (MFS) profile" evidence="8">
    <location>
        <begin position="1"/>
        <end position="393"/>
    </location>
</feature>
<dbReference type="SUPFAM" id="SSF103473">
    <property type="entry name" value="MFS general substrate transporter"/>
    <property type="match status" value="1"/>
</dbReference>
<reference evidence="10" key="1">
    <citation type="journal article" date="2019" name="Int. J. Syst. Evol. Microbiol.">
        <title>The Global Catalogue of Microorganisms (GCM) 10K type strain sequencing project: providing services to taxonomists for standard genome sequencing and annotation.</title>
        <authorList>
            <consortium name="The Broad Institute Genomics Platform"/>
            <consortium name="The Broad Institute Genome Sequencing Center for Infectious Disease"/>
            <person name="Wu L."/>
            <person name="Ma J."/>
        </authorList>
    </citation>
    <scope>NUCLEOTIDE SEQUENCE [LARGE SCALE GENOMIC DNA]</scope>
    <source>
        <strain evidence="10">NBRC 105857</strain>
    </source>
</reference>
<dbReference type="PANTHER" id="PTHR23517:SF2">
    <property type="entry name" value="MULTIDRUG RESISTANCE PROTEIN MDTH"/>
    <property type="match status" value="1"/>
</dbReference>
<dbReference type="PROSITE" id="PS00216">
    <property type="entry name" value="SUGAR_TRANSPORT_1"/>
    <property type="match status" value="1"/>
</dbReference>
<feature type="transmembrane region" description="Helical" evidence="7">
    <location>
        <begin position="76"/>
        <end position="94"/>
    </location>
</feature>
<evidence type="ECO:0000256" key="4">
    <source>
        <dbReference type="ARBA" id="ARBA00022692"/>
    </source>
</evidence>
<evidence type="ECO:0000256" key="2">
    <source>
        <dbReference type="ARBA" id="ARBA00022448"/>
    </source>
</evidence>
<keyword evidence="4 7" id="KW-0812">Transmembrane</keyword>
<dbReference type="InterPro" id="IPR036259">
    <property type="entry name" value="MFS_trans_sf"/>
</dbReference>
<evidence type="ECO:0000256" key="6">
    <source>
        <dbReference type="ARBA" id="ARBA00023136"/>
    </source>
</evidence>
<protein>
    <submittedName>
        <fullName evidence="9">MFS transporter</fullName>
    </submittedName>
</protein>
<accession>A0ABQ5YRR1</accession>
<evidence type="ECO:0000259" key="8">
    <source>
        <dbReference type="PROSITE" id="PS50850"/>
    </source>
</evidence>
<dbReference type="InterPro" id="IPR011701">
    <property type="entry name" value="MFS"/>
</dbReference>
<feature type="transmembrane region" description="Helical" evidence="7">
    <location>
        <begin position="276"/>
        <end position="293"/>
    </location>
</feature>
<feature type="transmembrane region" description="Helical" evidence="7">
    <location>
        <begin position="299"/>
        <end position="316"/>
    </location>
</feature>
<evidence type="ECO:0000256" key="5">
    <source>
        <dbReference type="ARBA" id="ARBA00022989"/>
    </source>
</evidence>
<feature type="transmembrane region" description="Helical" evidence="7">
    <location>
        <begin position="133"/>
        <end position="157"/>
    </location>
</feature>
<sequence length="402" mass="42636">MLPAERKSAAWLSSIYALRMFGMFMILPVFAVHAASMPGGKNPELIGLAMGIYGLTQAVMQIPLGWASDKLGRKPVIIAGLLVFALGCVLGFEANTVPQLIAARALQGAGAVSAALSAFLADVTRDEVRSKGMAMIGASIGVTFALSLVLSPVLYSFFKLNGLFGLTAVLSLFAIGVVIWRLPKQTVVAHQEMRGKGFKSTLKVLVQPDLLRLDLGIFSLHLTQMALFVVLPGLLVKDLGLPLAEHWKIYLPVVIVSFIMMVPAMVWSEKKAKTKVVKLAAIGLMALVLIGLIEFSGSGWGVVALLLMYFVGFNLLEATLPSWVSRVAPLSHRGLALGVYNTSQALGLFAGGALGGWALRNFGADGVFEGVLLLIALWFLAAAGIKALPPRGQAVQQAKASS</sequence>
<keyword evidence="6 7" id="KW-0472">Membrane</keyword>